<evidence type="ECO:0000313" key="2">
    <source>
        <dbReference type="Proteomes" id="UP000784294"/>
    </source>
</evidence>
<dbReference type="EMBL" id="CAAALY010257822">
    <property type="protein sequence ID" value="VEL38399.1"/>
    <property type="molecule type" value="Genomic_DNA"/>
</dbReference>
<dbReference type="Proteomes" id="UP000784294">
    <property type="component" value="Unassembled WGS sequence"/>
</dbReference>
<dbReference type="AlphaFoldDB" id="A0A3S5B2D7"/>
<comment type="caution">
    <text evidence="1">The sequence shown here is derived from an EMBL/GenBank/DDBJ whole genome shotgun (WGS) entry which is preliminary data.</text>
</comment>
<proteinExistence type="predicted"/>
<protein>
    <submittedName>
        <fullName evidence="1">Uncharacterized protein</fullName>
    </submittedName>
</protein>
<name>A0A3S5B2D7_9PLAT</name>
<gene>
    <name evidence="1" type="ORF">PXEA_LOCUS31839</name>
</gene>
<evidence type="ECO:0000313" key="1">
    <source>
        <dbReference type="EMBL" id="VEL38399.1"/>
    </source>
</evidence>
<accession>A0A3S5B2D7</accession>
<reference evidence="1" key="1">
    <citation type="submission" date="2018-11" db="EMBL/GenBank/DDBJ databases">
        <authorList>
            <consortium name="Pathogen Informatics"/>
        </authorList>
    </citation>
    <scope>NUCLEOTIDE SEQUENCE</scope>
</reference>
<sequence length="75" mass="8344">MFGFHQTGSRTCYASCHSAMNNADLVDKQGIYFLYAAGQREREFAGLKSSDLVSWPPDRSCGENVSADLSVCLWF</sequence>
<keyword evidence="2" id="KW-1185">Reference proteome</keyword>
<organism evidence="1 2">
    <name type="scientific">Protopolystoma xenopodis</name>
    <dbReference type="NCBI Taxonomy" id="117903"/>
    <lineage>
        <taxon>Eukaryota</taxon>
        <taxon>Metazoa</taxon>
        <taxon>Spiralia</taxon>
        <taxon>Lophotrochozoa</taxon>
        <taxon>Platyhelminthes</taxon>
        <taxon>Monogenea</taxon>
        <taxon>Polyopisthocotylea</taxon>
        <taxon>Polystomatidea</taxon>
        <taxon>Polystomatidae</taxon>
        <taxon>Protopolystoma</taxon>
    </lineage>
</organism>